<dbReference type="AlphaFoldDB" id="A0ABD4SAT9"/>
<gene>
    <name evidence="1" type="ORF">LOB39_05150</name>
</gene>
<evidence type="ECO:0000313" key="1">
    <source>
        <dbReference type="EMBL" id="MCD5517962.1"/>
    </source>
</evidence>
<reference evidence="1 2" key="1">
    <citation type="submission" date="2021-12" db="EMBL/GenBank/DDBJ databases">
        <title>Antimicrobial susceptibility of Lactobacillus delbrueckii subsp. lactis obtained from milk products and other habitats.</title>
        <authorList>
            <person name="Shani N."/>
        </authorList>
    </citation>
    <scope>NUCLEOTIDE SEQUENCE [LARGE SCALE GENOMIC DNA]</scope>
    <source>
        <strain evidence="1 2">CIRM BIA 266</strain>
    </source>
</reference>
<dbReference type="RefSeq" id="WP_231521418.1">
    <property type="nucleotide sequence ID" value="NZ_JAJNUD010000009.1"/>
</dbReference>
<sequence>MLNPGRQLGDCLVSLCLANFVLGLHGFGHADVGYAGPAGQGVAGKNKNQEQEKE</sequence>
<evidence type="ECO:0000313" key="2">
    <source>
        <dbReference type="Proteomes" id="UP001320314"/>
    </source>
</evidence>
<name>A0ABD4SAT9_9LACO</name>
<dbReference type="Proteomes" id="UP001320314">
    <property type="component" value="Unassembled WGS sequence"/>
</dbReference>
<accession>A0ABD4SAT9</accession>
<protein>
    <submittedName>
        <fullName evidence="1">Uncharacterized protein</fullName>
    </submittedName>
</protein>
<dbReference type="EMBL" id="JAJNUD010000009">
    <property type="protein sequence ID" value="MCD5517962.1"/>
    <property type="molecule type" value="Genomic_DNA"/>
</dbReference>
<comment type="caution">
    <text evidence="1">The sequence shown here is derived from an EMBL/GenBank/DDBJ whole genome shotgun (WGS) entry which is preliminary data.</text>
</comment>
<organism evidence="1 2">
    <name type="scientific">Lactobacillus delbrueckii subsp. allosunkii</name>
    <dbReference type="NCBI Taxonomy" id="1050107"/>
    <lineage>
        <taxon>Bacteria</taxon>
        <taxon>Bacillati</taxon>
        <taxon>Bacillota</taxon>
        <taxon>Bacilli</taxon>
        <taxon>Lactobacillales</taxon>
        <taxon>Lactobacillaceae</taxon>
        <taxon>Lactobacillus</taxon>
    </lineage>
</organism>
<proteinExistence type="predicted"/>